<dbReference type="PROSITE" id="PS50011">
    <property type="entry name" value="PROTEIN_KINASE_DOM"/>
    <property type="match status" value="1"/>
</dbReference>
<evidence type="ECO:0000313" key="8">
    <source>
        <dbReference type="EMBL" id="EFN58884.1"/>
    </source>
</evidence>
<dbReference type="CDD" id="cd14134">
    <property type="entry name" value="PKc_CLK"/>
    <property type="match status" value="1"/>
</dbReference>
<evidence type="ECO:0000256" key="3">
    <source>
        <dbReference type="ARBA" id="ARBA00022741"/>
    </source>
</evidence>
<evidence type="ECO:0000256" key="2">
    <source>
        <dbReference type="ARBA" id="ARBA00022679"/>
    </source>
</evidence>
<dbReference type="InterPro" id="IPR051175">
    <property type="entry name" value="CLK_kinases"/>
</dbReference>
<keyword evidence="4" id="KW-0418">Kinase</keyword>
<keyword evidence="9" id="KW-1185">Reference proteome</keyword>
<evidence type="ECO:0000256" key="5">
    <source>
        <dbReference type="ARBA" id="ARBA00022840"/>
    </source>
</evidence>
<dbReference type="GO" id="GO:0005524">
    <property type="term" value="F:ATP binding"/>
    <property type="evidence" value="ECO:0007669"/>
    <property type="project" value="UniProtKB-KW"/>
</dbReference>
<dbReference type="OrthoDB" id="283111at2759"/>
<keyword evidence="2" id="KW-0808">Transferase</keyword>
<dbReference type="AlphaFoldDB" id="E1Z681"/>
<keyword evidence="3" id="KW-0547">Nucleotide-binding</keyword>
<evidence type="ECO:0000256" key="1">
    <source>
        <dbReference type="ARBA" id="ARBA00022527"/>
    </source>
</evidence>
<evidence type="ECO:0000256" key="6">
    <source>
        <dbReference type="SAM" id="MobiDB-lite"/>
    </source>
</evidence>
<dbReference type="RefSeq" id="XP_005850986.1">
    <property type="nucleotide sequence ID" value="XM_005850924.1"/>
</dbReference>
<dbReference type="PANTHER" id="PTHR45646:SF11">
    <property type="entry name" value="SERINE_THREONINE-PROTEIN KINASE DOA"/>
    <property type="match status" value="1"/>
</dbReference>
<dbReference type="InParanoid" id="E1Z681"/>
<proteinExistence type="predicted"/>
<keyword evidence="5" id="KW-0067">ATP-binding</keyword>
<dbReference type="SUPFAM" id="SSF56112">
    <property type="entry name" value="Protein kinase-like (PK-like)"/>
    <property type="match status" value="1"/>
</dbReference>
<dbReference type="Gene3D" id="3.30.200.20">
    <property type="entry name" value="Phosphorylase Kinase, domain 1"/>
    <property type="match status" value="1"/>
</dbReference>
<keyword evidence="1" id="KW-0723">Serine/threonine-protein kinase</keyword>
<dbReference type="GO" id="GO:0005634">
    <property type="term" value="C:nucleus"/>
    <property type="evidence" value="ECO:0007669"/>
    <property type="project" value="TreeGrafter"/>
</dbReference>
<feature type="domain" description="Protein kinase" evidence="7">
    <location>
        <begin position="194"/>
        <end position="564"/>
    </location>
</feature>
<dbReference type="Proteomes" id="UP000008141">
    <property type="component" value="Unassembled WGS sequence"/>
</dbReference>
<feature type="region of interest" description="Disordered" evidence="6">
    <location>
        <begin position="1"/>
        <end position="150"/>
    </location>
</feature>
<reference evidence="8 9" key="1">
    <citation type="journal article" date="2010" name="Plant Cell">
        <title>The Chlorella variabilis NC64A genome reveals adaptation to photosymbiosis, coevolution with viruses, and cryptic sex.</title>
        <authorList>
            <person name="Blanc G."/>
            <person name="Duncan G."/>
            <person name="Agarkova I."/>
            <person name="Borodovsky M."/>
            <person name="Gurnon J."/>
            <person name="Kuo A."/>
            <person name="Lindquist E."/>
            <person name="Lucas S."/>
            <person name="Pangilinan J."/>
            <person name="Polle J."/>
            <person name="Salamov A."/>
            <person name="Terry A."/>
            <person name="Yamada T."/>
            <person name="Dunigan D.D."/>
            <person name="Grigoriev I.V."/>
            <person name="Claverie J.M."/>
            <person name="Van Etten J.L."/>
        </authorList>
    </citation>
    <scope>NUCLEOTIDE SEQUENCE [LARGE SCALE GENOMIC DNA]</scope>
    <source>
        <strain evidence="8 9">NC64A</strain>
    </source>
</reference>
<sequence>MQQQGEEDVAGSSLGESNPLVGSAGRPGKRPRAADAAATQEQQQPAGAGPAMHLRSAQKRLLAAEAAARTDSAVGSSQQLDRTDSCGGPRGGSADAPTTAAGPPAAGPPLAPRHHAQQSRQHAQGEQSARHTAPAAEAAAAQPPAKRRRVMRTGVPAPLPAYELRRGFERPSPPEDDENGHYQFEIGENLAPRFKIMRKFGEGTFGQARGRTNGSGGAPTALALVLECWDRKRKDYVAVKIIRNIQKYRDAAMVELEALNTLAANDPSQDLHCVQLLEWFDYRGHVCMVFERLGPSLYDILRKNGYKPFPLAMAQAFARQLLQSVSFMHDLQLVHTDLKPGKPRPQPTKRRLPAAQRRAWQNILVLSQELTKDAPGNSKVGKKLPVSADIRVIDFGSAIFNSDYHSSIVSTRHYRAPEVILGLGWSFPCDLWSMGCILIELLTGDALFQTHENLEHLAMMEAVLGPIPPSMAAAAADNVRGLFRRRAHAAGGAVNKLNWPEGAESKKSVKAVKKLKKLRDYLRQHSEDAVRSHLDTIVDLLQGMLKFRAGDRITAAEALQHPFFQLQL</sequence>
<dbReference type="EMBL" id="GL433837">
    <property type="protein sequence ID" value="EFN58884.1"/>
    <property type="molecule type" value="Genomic_DNA"/>
</dbReference>
<feature type="compositionally biased region" description="Low complexity" evidence="6">
    <location>
        <begin position="34"/>
        <end position="51"/>
    </location>
</feature>
<evidence type="ECO:0000259" key="7">
    <source>
        <dbReference type="PROSITE" id="PS50011"/>
    </source>
</evidence>
<gene>
    <name evidence="8" type="ORF">CHLNCDRAFT_140792</name>
</gene>
<dbReference type="FunCoup" id="E1Z681">
    <property type="interactions" value="1540"/>
</dbReference>
<protein>
    <recommendedName>
        <fullName evidence="7">Protein kinase domain-containing protein</fullName>
    </recommendedName>
</protein>
<dbReference type="InterPro" id="IPR011009">
    <property type="entry name" value="Kinase-like_dom_sf"/>
</dbReference>
<dbReference type="Gene3D" id="1.10.510.10">
    <property type="entry name" value="Transferase(Phosphotransferase) domain 1"/>
    <property type="match status" value="1"/>
</dbReference>
<accession>E1Z681</accession>
<name>E1Z681_CHLVA</name>
<dbReference type="GO" id="GO:0004674">
    <property type="term" value="F:protein serine/threonine kinase activity"/>
    <property type="evidence" value="ECO:0007669"/>
    <property type="project" value="UniProtKB-KW"/>
</dbReference>
<feature type="compositionally biased region" description="Low complexity" evidence="6">
    <location>
        <begin position="133"/>
        <end position="144"/>
    </location>
</feature>
<evidence type="ECO:0000256" key="4">
    <source>
        <dbReference type="ARBA" id="ARBA00022777"/>
    </source>
</evidence>
<dbReference type="InterPro" id="IPR000719">
    <property type="entry name" value="Prot_kinase_dom"/>
</dbReference>
<organism evidence="9">
    <name type="scientific">Chlorella variabilis</name>
    <name type="common">Green alga</name>
    <dbReference type="NCBI Taxonomy" id="554065"/>
    <lineage>
        <taxon>Eukaryota</taxon>
        <taxon>Viridiplantae</taxon>
        <taxon>Chlorophyta</taxon>
        <taxon>core chlorophytes</taxon>
        <taxon>Trebouxiophyceae</taxon>
        <taxon>Chlorellales</taxon>
        <taxon>Chlorellaceae</taxon>
        <taxon>Chlorella clade</taxon>
        <taxon>Chlorella</taxon>
    </lineage>
</organism>
<dbReference type="KEGG" id="cvr:CHLNCDRAFT_140792"/>
<evidence type="ECO:0000313" key="9">
    <source>
        <dbReference type="Proteomes" id="UP000008141"/>
    </source>
</evidence>
<dbReference type="Pfam" id="PF00069">
    <property type="entry name" value="Pkinase"/>
    <property type="match status" value="2"/>
</dbReference>
<dbReference type="eggNOG" id="KOG0671">
    <property type="taxonomic scope" value="Eukaryota"/>
</dbReference>
<dbReference type="PANTHER" id="PTHR45646">
    <property type="entry name" value="SERINE/THREONINE-PROTEIN KINASE DOA-RELATED"/>
    <property type="match status" value="1"/>
</dbReference>
<dbReference type="GeneID" id="17358265"/>
<dbReference type="OMA" id="IRNHICI"/>